<evidence type="ECO:0008006" key="5">
    <source>
        <dbReference type="Google" id="ProtNLM"/>
    </source>
</evidence>
<organism evidence="3 4">
    <name type="scientific">Emericellopsis cladophorae</name>
    <dbReference type="NCBI Taxonomy" id="2686198"/>
    <lineage>
        <taxon>Eukaryota</taxon>
        <taxon>Fungi</taxon>
        <taxon>Dikarya</taxon>
        <taxon>Ascomycota</taxon>
        <taxon>Pezizomycotina</taxon>
        <taxon>Sordariomycetes</taxon>
        <taxon>Hypocreomycetidae</taxon>
        <taxon>Hypocreales</taxon>
        <taxon>Bionectriaceae</taxon>
        <taxon>Emericellopsis</taxon>
    </lineage>
</organism>
<dbReference type="Pfam" id="PF06687">
    <property type="entry name" value="SUR7"/>
    <property type="match status" value="1"/>
</dbReference>
<dbReference type="GO" id="GO:0005886">
    <property type="term" value="C:plasma membrane"/>
    <property type="evidence" value="ECO:0007669"/>
    <property type="project" value="InterPro"/>
</dbReference>
<sequence length="386" mass="41978">MRAGRFACVALPIILTVGAIIAFLVATLSGVVHNSLYMFTVNLEDMTLDEATFSSLADNFGIDVPSLDDIKDQLPDGVSLDDLKDKLPDDVNLDDLNLDNIDLSTLDLDNLDINDLLNSKLKREEASVSADDLNLGLKYEIGLWGYCEIKKQTDGDGTTRDCIDAEYDWASKHLSSNLSEALRNQIPDEVEHAIDLFSTMTRYTEIAFAVALAVLGLELFLGIFASCTRIISCLVWLIGMAAIVLSIAAAGMATAMSAIVIGTIEASAKQYGVSGSINTQFLATIWIGCAFAVGASLFWLFTICCCKPEHKSRDTADDREKLMGNRASGYYPIGGTNQHANGDHEMTSGTYHNQFQPTYGQDYSHAPAYSSSGRSDAGYEPYAHRN</sequence>
<feature type="region of interest" description="Disordered" evidence="1">
    <location>
        <begin position="357"/>
        <end position="386"/>
    </location>
</feature>
<dbReference type="InterPro" id="IPR009571">
    <property type="entry name" value="SUR7/Rim9-like_fungi"/>
</dbReference>
<dbReference type="RefSeq" id="XP_051364138.1">
    <property type="nucleotide sequence ID" value="XM_051504213.1"/>
</dbReference>
<dbReference type="AlphaFoldDB" id="A0A9P9Y4F4"/>
<accession>A0A9P9Y4F4</accession>
<name>A0A9P9Y4F4_9HYPO</name>
<keyword evidence="2" id="KW-0812">Transmembrane</keyword>
<protein>
    <recommendedName>
        <fullName evidence="5">Integral membrane protein</fullName>
    </recommendedName>
</protein>
<dbReference type="GO" id="GO:0051285">
    <property type="term" value="C:cell cortex of cell tip"/>
    <property type="evidence" value="ECO:0007669"/>
    <property type="project" value="TreeGrafter"/>
</dbReference>
<evidence type="ECO:0000256" key="1">
    <source>
        <dbReference type="SAM" id="MobiDB-lite"/>
    </source>
</evidence>
<dbReference type="PANTHER" id="PTHR28019">
    <property type="entry name" value="CELL MEMBRANE PROTEIN YLR413W-RELATED"/>
    <property type="match status" value="1"/>
</dbReference>
<dbReference type="GO" id="GO:0031505">
    <property type="term" value="P:fungal-type cell wall organization"/>
    <property type="evidence" value="ECO:0007669"/>
    <property type="project" value="TreeGrafter"/>
</dbReference>
<evidence type="ECO:0000256" key="2">
    <source>
        <dbReference type="SAM" id="Phobius"/>
    </source>
</evidence>
<evidence type="ECO:0000313" key="3">
    <source>
        <dbReference type="EMBL" id="KAI6783282.1"/>
    </source>
</evidence>
<dbReference type="Gene3D" id="1.20.140.150">
    <property type="match status" value="1"/>
</dbReference>
<dbReference type="EMBL" id="JAGIXG020000008">
    <property type="protein sequence ID" value="KAI6783282.1"/>
    <property type="molecule type" value="Genomic_DNA"/>
</dbReference>
<comment type="caution">
    <text evidence="3">The sequence shown here is derived from an EMBL/GenBank/DDBJ whole genome shotgun (WGS) entry which is preliminary data.</text>
</comment>
<keyword evidence="2" id="KW-0472">Membrane</keyword>
<dbReference type="GeneID" id="75830797"/>
<feature type="transmembrane region" description="Helical" evidence="2">
    <location>
        <begin position="281"/>
        <end position="303"/>
    </location>
</feature>
<reference evidence="3" key="1">
    <citation type="journal article" date="2021" name="J Fungi (Basel)">
        <title>Genomic and Metabolomic Analyses of the Marine Fungus Emericellopsis cladophorae: Insights into Saltwater Adaptability Mechanisms and Its Biosynthetic Potential.</title>
        <authorList>
            <person name="Goncalves M.F.M."/>
            <person name="Hilario S."/>
            <person name="Van de Peer Y."/>
            <person name="Esteves A.C."/>
            <person name="Alves A."/>
        </authorList>
    </citation>
    <scope>NUCLEOTIDE SEQUENCE</scope>
    <source>
        <strain evidence="3">MUM 19.33</strain>
    </source>
</reference>
<proteinExistence type="predicted"/>
<gene>
    <name evidence="3" type="ORF">J7T54_004309</name>
</gene>
<keyword evidence="4" id="KW-1185">Reference proteome</keyword>
<evidence type="ECO:0000313" key="4">
    <source>
        <dbReference type="Proteomes" id="UP001055219"/>
    </source>
</evidence>
<feature type="transmembrane region" description="Helical" evidence="2">
    <location>
        <begin position="234"/>
        <end position="261"/>
    </location>
</feature>
<dbReference type="InterPro" id="IPR052413">
    <property type="entry name" value="SUR7_domain"/>
</dbReference>
<reference evidence="3" key="2">
    <citation type="submission" date="2022-07" db="EMBL/GenBank/DDBJ databases">
        <authorList>
            <person name="Goncalves M.F.M."/>
            <person name="Hilario S."/>
            <person name="Van De Peer Y."/>
            <person name="Esteves A.C."/>
            <person name="Alves A."/>
        </authorList>
    </citation>
    <scope>NUCLEOTIDE SEQUENCE</scope>
    <source>
        <strain evidence="3">MUM 19.33</strain>
    </source>
</reference>
<feature type="transmembrane region" description="Helical" evidence="2">
    <location>
        <begin position="206"/>
        <end position="227"/>
    </location>
</feature>
<dbReference type="PANTHER" id="PTHR28019:SF3">
    <property type="entry name" value="INTEGRAL MEMBRANE PROTEIN (AFU_ORTHOLOGUE AFUA_6G07470)"/>
    <property type="match status" value="1"/>
</dbReference>
<dbReference type="OrthoDB" id="4480814at2759"/>
<dbReference type="Proteomes" id="UP001055219">
    <property type="component" value="Unassembled WGS sequence"/>
</dbReference>
<keyword evidence="2" id="KW-1133">Transmembrane helix</keyword>